<dbReference type="InterPro" id="IPR013320">
    <property type="entry name" value="ConA-like_dom_sf"/>
</dbReference>
<reference evidence="1 2" key="1">
    <citation type="submission" date="2017-09" db="EMBL/GenBank/DDBJ databases">
        <title>Genome sequence of Lactobacillus brevis D7.</title>
        <authorList>
            <person name="Kwon M.-S."/>
            <person name="Lim S.K."/>
            <person name="Choi H.-J."/>
        </authorList>
    </citation>
    <scope>NUCLEOTIDE SEQUENCE [LARGE SCALE GENOMIC DNA]</scope>
    <source>
        <strain evidence="1 2">D7</strain>
    </source>
</reference>
<dbReference type="AlphaFoldDB" id="A0A2A3TV87"/>
<dbReference type="Gene3D" id="2.60.120.200">
    <property type="match status" value="1"/>
</dbReference>
<accession>A0A2A3TV87</accession>
<name>A0A2A3TV87_LEVBR</name>
<evidence type="ECO:0000313" key="2">
    <source>
        <dbReference type="Proteomes" id="UP000217918"/>
    </source>
</evidence>
<dbReference type="SUPFAM" id="SSF49899">
    <property type="entry name" value="Concanavalin A-like lectins/glucanases"/>
    <property type="match status" value="1"/>
</dbReference>
<proteinExistence type="predicted"/>
<evidence type="ECO:0008006" key="3">
    <source>
        <dbReference type="Google" id="ProtNLM"/>
    </source>
</evidence>
<evidence type="ECO:0000313" key="1">
    <source>
        <dbReference type="EMBL" id="PBQ23024.1"/>
    </source>
</evidence>
<sequence>MRKLWGWLVVGILIGLGFGGITAQATDTAVTTTLPPSMAITGIFNTTSSIANVTNTATLVANNHGLQITEGNNHAGSAWATNNYKVDLSKDATFSLWLYLGKGGAGSAGQGMTFVLQNAGTTGFTTIPAGRMAGQSLGTWGLDFNSTAADATAVAAAAIPKSWALEFDEQVNDSRDGGDNNGFDYNYINTTTQHIASNYPAQASTYSRNGTATSGAKYFYYLNHQGKINTTLSDGTWHHLTLAWTAPTDNSNTGSMTYTFNDKNPTTGASQSGQSATISLDLSKLGINVTDATKTVTWGFTGVSGTFGTNNVVAFEHIPGLVNAQAKTTITDETLARPVTADGYVNGGDTVSYRHQLTYVGGSQSWQNIVAQLPTIPNVTWQSGTVTYADGSQETLPSTALSSNPVTHVLTKSLSSTNTTATLQLTGRVAAVTTETPVADSQATFAGTNQVMTSTSPNYTIYPARQWSVDWTAGAGATVAPGSNATITGLASVAGEPAVNNHEVTVHASLNGQSLPTFTLNGTAGDPNEVGAFTLILPADKLISGTNSVTVYVTDSRGNRSATIVTTVVVAGKLAFSQLAKTSSFVTTTLTGQQMLINRNPDWQVQVQNSLGTGTTWQLTVQASELTETITQHRLAGEMVWCRADGTQLPLATAVQVAQGTNTQPSQVTDITGAWQSTTGIRLHVSSAASRGNYHGQLTWTLINSPG</sequence>
<dbReference type="Proteomes" id="UP000217918">
    <property type="component" value="Unassembled WGS sequence"/>
</dbReference>
<protein>
    <recommendedName>
        <fullName evidence="3">Extracellular protein</fullName>
    </recommendedName>
</protein>
<comment type="caution">
    <text evidence="1">The sequence shown here is derived from an EMBL/GenBank/DDBJ whole genome shotgun (WGS) entry which is preliminary data.</text>
</comment>
<dbReference type="EMBL" id="NVYO01000001">
    <property type="protein sequence ID" value="PBQ23024.1"/>
    <property type="molecule type" value="Genomic_DNA"/>
</dbReference>
<dbReference type="RefSeq" id="WP_096109732.1">
    <property type="nucleotide sequence ID" value="NZ_NVYO01000001.1"/>
</dbReference>
<organism evidence="1 2">
    <name type="scientific">Levilactobacillus brevis</name>
    <name type="common">Lactobacillus brevis</name>
    <dbReference type="NCBI Taxonomy" id="1580"/>
    <lineage>
        <taxon>Bacteria</taxon>
        <taxon>Bacillati</taxon>
        <taxon>Bacillota</taxon>
        <taxon>Bacilli</taxon>
        <taxon>Lactobacillales</taxon>
        <taxon>Lactobacillaceae</taxon>
        <taxon>Levilactobacillus</taxon>
    </lineage>
</organism>
<gene>
    <name evidence="1" type="ORF">CNR29_02900</name>
</gene>